<dbReference type="EMBL" id="OZ034828">
    <property type="protein sequence ID" value="CAL1684609.1"/>
    <property type="molecule type" value="Genomic_DNA"/>
</dbReference>
<evidence type="ECO:0000256" key="1">
    <source>
        <dbReference type="SAM" id="MobiDB-lite"/>
    </source>
</evidence>
<accession>A0AAV2NVP7</accession>
<protein>
    <submittedName>
        <fullName evidence="2">Uncharacterized protein</fullName>
    </submittedName>
</protein>
<evidence type="ECO:0000313" key="2">
    <source>
        <dbReference type="EMBL" id="CAL1684609.1"/>
    </source>
</evidence>
<keyword evidence="3" id="KW-1185">Reference proteome</keyword>
<dbReference type="AlphaFoldDB" id="A0AAV2NVP7"/>
<sequence length="105" mass="12211">MNVGKPHLPKDSASHDHGESSSTPIHKRNIHQVFIEFGGERAKRTGREDAYDEDYCFLITRGTEEHEEEMGVARSNVKVKIKIEMNRVGLRRIPRKVRYRGRCTY</sequence>
<name>A0AAV2NVP7_9HYME</name>
<reference evidence="2" key="1">
    <citation type="submission" date="2024-04" db="EMBL/GenBank/DDBJ databases">
        <authorList>
            <consortium name="Molecular Ecology Group"/>
        </authorList>
    </citation>
    <scope>NUCLEOTIDE SEQUENCE</scope>
</reference>
<feature type="compositionally biased region" description="Basic and acidic residues" evidence="1">
    <location>
        <begin position="8"/>
        <end position="19"/>
    </location>
</feature>
<dbReference type="Proteomes" id="UP001497644">
    <property type="component" value="Chromosome 5"/>
</dbReference>
<feature type="region of interest" description="Disordered" evidence="1">
    <location>
        <begin position="1"/>
        <end position="30"/>
    </location>
</feature>
<evidence type="ECO:0000313" key="3">
    <source>
        <dbReference type="Proteomes" id="UP001497644"/>
    </source>
</evidence>
<organism evidence="2 3">
    <name type="scientific">Lasius platythorax</name>
    <dbReference type="NCBI Taxonomy" id="488582"/>
    <lineage>
        <taxon>Eukaryota</taxon>
        <taxon>Metazoa</taxon>
        <taxon>Ecdysozoa</taxon>
        <taxon>Arthropoda</taxon>
        <taxon>Hexapoda</taxon>
        <taxon>Insecta</taxon>
        <taxon>Pterygota</taxon>
        <taxon>Neoptera</taxon>
        <taxon>Endopterygota</taxon>
        <taxon>Hymenoptera</taxon>
        <taxon>Apocrita</taxon>
        <taxon>Aculeata</taxon>
        <taxon>Formicoidea</taxon>
        <taxon>Formicidae</taxon>
        <taxon>Formicinae</taxon>
        <taxon>Lasius</taxon>
        <taxon>Lasius</taxon>
    </lineage>
</organism>
<proteinExistence type="predicted"/>
<gene>
    <name evidence="2" type="ORF">LPLAT_LOCUS10198</name>
</gene>